<proteinExistence type="predicted"/>
<organism evidence="1 2">
    <name type="scientific">Dermatophagoides farinae</name>
    <name type="common">American house dust mite</name>
    <dbReference type="NCBI Taxonomy" id="6954"/>
    <lineage>
        <taxon>Eukaryota</taxon>
        <taxon>Metazoa</taxon>
        <taxon>Ecdysozoa</taxon>
        <taxon>Arthropoda</taxon>
        <taxon>Chelicerata</taxon>
        <taxon>Arachnida</taxon>
        <taxon>Acari</taxon>
        <taxon>Acariformes</taxon>
        <taxon>Sarcoptiformes</taxon>
        <taxon>Astigmata</taxon>
        <taxon>Psoroptidia</taxon>
        <taxon>Analgoidea</taxon>
        <taxon>Pyroglyphidae</taxon>
        <taxon>Dermatophagoidinae</taxon>
        <taxon>Dermatophagoides</taxon>
    </lineage>
</organism>
<dbReference type="Proteomes" id="UP000790347">
    <property type="component" value="Unassembled WGS sequence"/>
</dbReference>
<keyword evidence="2" id="KW-1185">Reference proteome</keyword>
<sequence length="83" mass="9642">MDLPTEYSNATKEIGQANDNIDGVSNMKMFIYTRITTPFVEDDMKSDESHSHSKEFHFIFNMFDTCSSYQYILVRLSTEKISV</sequence>
<evidence type="ECO:0000313" key="1">
    <source>
        <dbReference type="EMBL" id="KAH9516092.1"/>
    </source>
</evidence>
<dbReference type="EMBL" id="ASGP02000003">
    <property type="protein sequence ID" value="KAH9516092.1"/>
    <property type="molecule type" value="Genomic_DNA"/>
</dbReference>
<name>A0A922HZX2_DERFA</name>
<reference evidence="1" key="1">
    <citation type="submission" date="2013-05" db="EMBL/GenBank/DDBJ databases">
        <authorList>
            <person name="Yim A.K.Y."/>
            <person name="Chan T.F."/>
            <person name="Ji K.M."/>
            <person name="Liu X.Y."/>
            <person name="Zhou J.W."/>
            <person name="Li R.Q."/>
            <person name="Yang K.Y."/>
            <person name="Li J."/>
            <person name="Li M."/>
            <person name="Law P.T.W."/>
            <person name="Wu Y.L."/>
            <person name="Cai Z.L."/>
            <person name="Qin H."/>
            <person name="Bao Y."/>
            <person name="Leung R.K.K."/>
            <person name="Ng P.K.S."/>
            <person name="Zou J."/>
            <person name="Zhong X.J."/>
            <person name="Ran P.X."/>
            <person name="Zhong N.S."/>
            <person name="Liu Z.G."/>
            <person name="Tsui S.K.W."/>
        </authorList>
    </citation>
    <scope>NUCLEOTIDE SEQUENCE</scope>
    <source>
        <strain evidence="1">Derf</strain>
        <tissue evidence="1">Whole organism</tissue>
    </source>
</reference>
<accession>A0A922HZX2</accession>
<dbReference type="AlphaFoldDB" id="A0A922HZX2"/>
<evidence type="ECO:0000313" key="2">
    <source>
        <dbReference type="Proteomes" id="UP000790347"/>
    </source>
</evidence>
<gene>
    <name evidence="1" type="ORF">DERF_006854</name>
</gene>
<reference evidence="1" key="2">
    <citation type="journal article" date="2022" name="Res Sq">
        <title>Comparative Genomics Reveals Insights into the Divergent Evolution of Astigmatic Mites and Household Pest Adaptations.</title>
        <authorList>
            <person name="Xiong Q."/>
            <person name="Wan A.T.-Y."/>
            <person name="Liu X.-Y."/>
            <person name="Fung C.S.-H."/>
            <person name="Xiao X."/>
            <person name="Malainual N."/>
            <person name="Hou J."/>
            <person name="Wang L."/>
            <person name="Wang M."/>
            <person name="Yang K."/>
            <person name="Cui Y."/>
            <person name="Leung E."/>
            <person name="Nong W."/>
            <person name="Shin S.-K."/>
            <person name="Au S."/>
            <person name="Jeong K.Y."/>
            <person name="Chew F.T."/>
            <person name="Hui J."/>
            <person name="Leung T.F."/>
            <person name="Tungtrongchitr A."/>
            <person name="Zhong N."/>
            <person name="Liu Z."/>
            <person name="Tsui S."/>
        </authorList>
    </citation>
    <scope>NUCLEOTIDE SEQUENCE</scope>
    <source>
        <strain evidence="1">Derf</strain>
        <tissue evidence="1">Whole organism</tissue>
    </source>
</reference>
<protein>
    <submittedName>
        <fullName evidence="1">Uncharacterized protein</fullName>
    </submittedName>
</protein>
<comment type="caution">
    <text evidence="1">The sequence shown here is derived from an EMBL/GenBank/DDBJ whole genome shotgun (WGS) entry which is preliminary data.</text>
</comment>